<evidence type="ECO:0000313" key="6">
    <source>
        <dbReference type="Proteomes" id="UP000196239"/>
    </source>
</evidence>
<dbReference type="Proteomes" id="UP000196239">
    <property type="component" value="Chromosome 1"/>
</dbReference>
<dbReference type="InterPro" id="IPR000485">
    <property type="entry name" value="AsnC-type_HTH_dom"/>
</dbReference>
<dbReference type="InterPro" id="IPR019887">
    <property type="entry name" value="Tscrpt_reg_AsnC/Lrp_C"/>
</dbReference>
<dbReference type="GO" id="GO:0043565">
    <property type="term" value="F:sequence-specific DNA binding"/>
    <property type="evidence" value="ECO:0007669"/>
    <property type="project" value="InterPro"/>
</dbReference>
<dbReference type="SMART" id="SM00344">
    <property type="entry name" value="HTH_ASNC"/>
    <property type="match status" value="1"/>
</dbReference>
<dbReference type="PANTHER" id="PTHR30154">
    <property type="entry name" value="LEUCINE-RESPONSIVE REGULATORY PROTEIN"/>
    <property type="match status" value="1"/>
</dbReference>
<feature type="domain" description="Transcription regulator AsnC/Lrp ligand binding" evidence="4">
    <location>
        <begin position="90"/>
        <end position="148"/>
    </location>
</feature>
<reference evidence="6" key="1">
    <citation type="submission" date="2015-10" db="EMBL/GenBank/DDBJ databases">
        <authorList>
            <person name="Lehtovirta-Morley L.E."/>
            <person name="Vieille C."/>
        </authorList>
    </citation>
    <scope>NUCLEOTIDE SEQUENCE [LARGE SCALE GENOMIC DNA]</scope>
</reference>
<name>A0A128A4H9_9ARCH</name>
<dbReference type="Pfam" id="PF01037">
    <property type="entry name" value="AsnC_trans_reg"/>
    <property type="match status" value="1"/>
</dbReference>
<dbReference type="Gene3D" id="1.10.10.10">
    <property type="entry name" value="Winged helix-like DNA-binding domain superfamily/Winged helix DNA-binding domain"/>
    <property type="match status" value="1"/>
</dbReference>
<evidence type="ECO:0000256" key="3">
    <source>
        <dbReference type="ARBA" id="ARBA00023163"/>
    </source>
</evidence>
<dbReference type="PANTHER" id="PTHR30154:SF34">
    <property type="entry name" value="TRANSCRIPTIONAL REGULATOR AZLB"/>
    <property type="match status" value="1"/>
</dbReference>
<evidence type="ECO:0000256" key="2">
    <source>
        <dbReference type="ARBA" id="ARBA00023125"/>
    </source>
</evidence>
<protein>
    <submittedName>
        <fullName evidence="5">Transcriptional regulator, AsnC family</fullName>
    </submittedName>
</protein>
<dbReference type="EMBL" id="LN890280">
    <property type="protein sequence ID" value="CUR52227.1"/>
    <property type="molecule type" value="Genomic_DNA"/>
</dbReference>
<dbReference type="InterPro" id="IPR036390">
    <property type="entry name" value="WH_DNA-bd_sf"/>
</dbReference>
<dbReference type="SUPFAM" id="SSF46785">
    <property type="entry name" value="Winged helix' DNA-binding domain"/>
    <property type="match status" value="1"/>
</dbReference>
<dbReference type="SUPFAM" id="SSF54909">
    <property type="entry name" value="Dimeric alpha+beta barrel"/>
    <property type="match status" value="1"/>
</dbReference>
<gene>
    <name evidence="5" type="ORF">NDEV_1462</name>
</gene>
<proteinExistence type="predicted"/>
<sequence>MILDIMSRATREPPFVPDELDLMILEYMAKDASVQFKQLAESLNADQRTIAKRVGKMKQSGVLQNKIQINWSRIGLGIAAYVGAETSLGEKDLGKLHEFIRKEPRVIEAYSTIGSQEYFIKVIESDLQRLREEVLMQLEPITSKLTSSIISSQVKQEDDVSLLRFLRQRWFAHKKSKNRT</sequence>
<dbReference type="InterPro" id="IPR036388">
    <property type="entry name" value="WH-like_DNA-bd_sf"/>
</dbReference>
<keyword evidence="3" id="KW-0804">Transcription</keyword>
<dbReference type="GO" id="GO:0005829">
    <property type="term" value="C:cytosol"/>
    <property type="evidence" value="ECO:0007669"/>
    <property type="project" value="TreeGrafter"/>
</dbReference>
<dbReference type="KEGG" id="ndv:NDEV_1462"/>
<dbReference type="InterPro" id="IPR019888">
    <property type="entry name" value="Tscrpt_reg_AsnC-like"/>
</dbReference>
<evidence type="ECO:0000256" key="1">
    <source>
        <dbReference type="ARBA" id="ARBA00023015"/>
    </source>
</evidence>
<dbReference type="AlphaFoldDB" id="A0A128A4H9"/>
<dbReference type="Gene3D" id="3.30.70.920">
    <property type="match status" value="1"/>
</dbReference>
<dbReference type="PRINTS" id="PR00033">
    <property type="entry name" value="HTHASNC"/>
</dbReference>
<dbReference type="GO" id="GO:0043200">
    <property type="term" value="P:response to amino acid"/>
    <property type="evidence" value="ECO:0007669"/>
    <property type="project" value="TreeGrafter"/>
</dbReference>
<organism evidence="5 6">
    <name type="scientific">Nitrosotalea devaniterrae</name>
    <dbReference type="NCBI Taxonomy" id="1078905"/>
    <lineage>
        <taxon>Archaea</taxon>
        <taxon>Nitrososphaerota</taxon>
        <taxon>Nitrososphaeria</taxon>
        <taxon>Nitrosotaleales</taxon>
        <taxon>Nitrosotaleaceae</taxon>
        <taxon>Nitrosotalea</taxon>
    </lineage>
</organism>
<dbReference type="Pfam" id="PF13412">
    <property type="entry name" value="HTH_24"/>
    <property type="match status" value="1"/>
</dbReference>
<evidence type="ECO:0000313" key="5">
    <source>
        <dbReference type="EMBL" id="CUR52227.1"/>
    </source>
</evidence>
<dbReference type="InterPro" id="IPR011008">
    <property type="entry name" value="Dimeric_a/b-barrel"/>
</dbReference>
<accession>A0A128A4H9</accession>
<keyword evidence="6" id="KW-1185">Reference proteome</keyword>
<keyword evidence="1" id="KW-0805">Transcription regulation</keyword>
<evidence type="ECO:0000259" key="4">
    <source>
        <dbReference type="Pfam" id="PF01037"/>
    </source>
</evidence>
<keyword evidence="2" id="KW-0238">DNA-binding</keyword>